<dbReference type="Gene3D" id="3.40.50.2000">
    <property type="entry name" value="Glycogen Phosphorylase B"/>
    <property type="match status" value="3"/>
</dbReference>
<dbReference type="GO" id="GO:0016757">
    <property type="term" value="F:glycosyltransferase activity"/>
    <property type="evidence" value="ECO:0007669"/>
    <property type="project" value="UniProtKB-KW"/>
</dbReference>
<dbReference type="EMBL" id="AKFP01000041">
    <property type="protein sequence ID" value="EJN55625.1"/>
    <property type="molecule type" value="Genomic_DNA"/>
</dbReference>
<evidence type="ECO:0000259" key="3">
    <source>
        <dbReference type="Pfam" id="PF00534"/>
    </source>
</evidence>
<dbReference type="PATRIC" id="fig|1185325.3.peg.1662"/>
<dbReference type="AlphaFoldDB" id="J3EQH0"/>
<dbReference type="RefSeq" id="WP_003678963.1">
    <property type="nucleotide sequence ID" value="NZ_AKFP01000041.1"/>
</dbReference>
<organism evidence="4 5">
    <name type="scientific">Loigolactobacillus coryniformis subsp. coryniformis CECT 5711</name>
    <dbReference type="NCBI Taxonomy" id="1185325"/>
    <lineage>
        <taxon>Bacteria</taxon>
        <taxon>Bacillati</taxon>
        <taxon>Bacillota</taxon>
        <taxon>Bacilli</taxon>
        <taxon>Lactobacillales</taxon>
        <taxon>Lactobacillaceae</taxon>
        <taxon>Loigolactobacillus</taxon>
    </lineage>
</organism>
<feature type="domain" description="Glycosyl transferase family 1" evidence="3">
    <location>
        <begin position="330"/>
        <end position="489"/>
    </location>
</feature>
<name>J3EQH0_9LACO</name>
<dbReference type="PANTHER" id="PTHR12526:SF629">
    <property type="entry name" value="TEICHURONIC ACID BIOSYNTHESIS GLYCOSYLTRANSFERASE TUAH-RELATED"/>
    <property type="match status" value="1"/>
</dbReference>
<dbReference type="STRING" id="1185325.A11Y_145532"/>
<protein>
    <submittedName>
        <fullName evidence="4">Glycosyl transferases group 1 family protein</fullName>
    </submittedName>
</protein>
<dbReference type="CDD" id="cd04949">
    <property type="entry name" value="GT4_GtfA-like"/>
    <property type="match status" value="1"/>
</dbReference>
<dbReference type="Proteomes" id="UP000007271">
    <property type="component" value="Unassembled WGS sequence"/>
</dbReference>
<reference evidence="4 5" key="1">
    <citation type="submission" date="2012-05" db="EMBL/GenBank/DDBJ databases">
        <title>Complete Genome Sequence of Lactobacillus coryniformis CECT5711.</title>
        <authorList>
            <person name="Rodriguez J.M."/>
        </authorList>
    </citation>
    <scope>NUCLEOTIDE SEQUENCE [LARGE SCALE GENOMIC DNA]</scope>
    <source>
        <strain evidence="5">CECT5711</strain>
    </source>
</reference>
<evidence type="ECO:0000313" key="5">
    <source>
        <dbReference type="Proteomes" id="UP000007271"/>
    </source>
</evidence>
<evidence type="ECO:0000313" key="4">
    <source>
        <dbReference type="EMBL" id="EJN55625.1"/>
    </source>
</evidence>
<proteinExistence type="predicted"/>
<keyword evidence="1" id="KW-0328">Glycosyltransferase</keyword>
<dbReference type="Pfam" id="PF00534">
    <property type="entry name" value="Glycos_transf_1"/>
    <property type="match status" value="1"/>
</dbReference>
<dbReference type="InterPro" id="IPR001296">
    <property type="entry name" value="Glyco_trans_1"/>
</dbReference>
<dbReference type="PANTHER" id="PTHR12526">
    <property type="entry name" value="GLYCOSYLTRANSFERASE"/>
    <property type="match status" value="1"/>
</dbReference>
<accession>J3EQH0</accession>
<dbReference type="SUPFAM" id="SSF53756">
    <property type="entry name" value="UDP-Glycosyltransferase/glycogen phosphorylase"/>
    <property type="match status" value="1"/>
</dbReference>
<sequence length="526" mass="59994">MIFFINSIMHENKSGIEFAQLKRIELFNANQVDYRLIVRDWDPQLHVATRKSGVPDQQLINMFDYFQNALTIPDAPKYVQDLDFGVGNTHLEEEAQRYLVYSQQNQLLARVNFRGTDKRVTTTELFDGFNNLFRVDHYDSRGFRSLVQWYTPDNKIETEVWPDVTGLPAVEKFYKLGNDGELIDTAWRLTDRTNHKVYMFDTLEELTVRFLDDLNEEFWSPQHPNIFVLDRGHVADWGILHLKKPAYTVNHLHNAHASAQNPMSPIVNNNYEFTLNALDGYDAVVSSTHKQSNDVAQRYQPTAKLFTIPVGVVPDRLLNAERIPVSQRTYGKMIALARIAPEKQLDQLAQAIALVRKEVPEVTLDLYGYADSSNNYQAKRDVQKVIDENNLQDVVTFKGYTDKIDLIENDAMLYGLTSQMEGFNLAIMEGIAHGLVSVTYNVNYGPNEIVEDGINGNVVPYGDIEAFAAATIKILKDPELAQQYSTGAYDSAQRYSKENVWQAWAELLAEADKTWPAKLAAMNYKG</sequence>
<evidence type="ECO:0000256" key="1">
    <source>
        <dbReference type="ARBA" id="ARBA00022676"/>
    </source>
</evidence>
<gene>
    <name evidence="4" type="ORF">A11Y_145532</name>
</gene>
<evidence type="ECO:0000256" key="2">
    <source>
        <dbReference type="ARBA" id="ARBA00022679"/>
    </source>
</evidence>
<comment type="caution">
    <text evidence="4">The sequence shown here is derived from an EMBL/GenBank/DDBJ whole genome shotgun (WGS) entry which is preliminary data.</text>
</comment>
<keyword evidence="2 4" id="KW-0808">Transferase</keyword>